<accession>A0A7K0CB58</accession>
<feature type="transmembrane region" description="Helical" evidence="1">
    <location>
        <begin position="213"/>
        <end position="237"/>
    </location>
</feature>
<evidence type="ECO:0008006" key="4">
    <source>
        <dbReference type="Google" id="ProtNLM"/>
    </source>
</evidence>
<evidence type="ECO:0000256" key="1">
    <source>
        <dbReference type="SAM" id="Phobius"/>
    </source>
</evidence>
<keyword evidence="1" id="KW-0472">Membrane</keyword>
<feature type="transmembrane region" description="Helical" evidence="1">
    <location>
        <begin position="51"/>
        <end position="74"/>
    </location>
</feature>
<sequence length="242" mass="24836">MSTTAVIRSELIKIRSLRGTAVSLLVLIALTAGFSWLTVGTSEVEDGNLDPLFHAFFGIAMGQIAAIAFGVLAVSSEYHGGALRISLAAVPRRGLFYGAKLAVIAGLTLAAGLLTGVATVLGDQALGGADKPAWGDEGVLRACAGSGLYYALLAVFAAGLTAVLRSGVGALSIMIPLILTVSFVIGDSAGTFADYLPDRAGQMIFYRDPSTDFGPWTGLAILAVWAAAAGAAGWWSVSRRDA</sequence>
<dbReference type="RefSeq" id="WP_153450018.1">
    <property type="nucleotide sequence ID" value="NZ_WEGJ01000002.1"/>
</dbReference>
<reference evidence="2 3" key="1">
    <citation type="submission" date="2019-10" db="EMBL/GenBank/DDBJ databases">
        <title>Streptomyces smaragdinus sp. nov. and Streptomyces fabii sp. nov., isolated from the gut of fungus growing-termite Macrotermes natalensis.</title>
        <authorList>
            <person name="Schwitalla J."/>
            <person name="Benndorf R."/>
            <person name="Martin K."/>
            <person name="De Beer W."/>
            <person name="Kaster A.-K."/>
            <person name="Vollmers J."/>
            <person name="Poulsen M."/>
            <person name="Beemelmanns C."/>
        </authorList>
    </citation>
    <scope>NUCLEOTIDE SEQUENCE [LARGE SCALE GENOMIC DNA]</scope>
    <source>
        <strain evidence="2 3">RB5</strain>
    </source>
</reference>
<keyword evidence="3" id="KW-1185">Reference proteome</keyword>
<protein>
    <recommendedName>
        <fullName evidence="4">ABC transporter permease</fullName>
    </recommendedName>
</protein>
<proteinExistence type="predicted"/>
<feature type="transmembrane region" description="Helical" evidence="1">
    <location>
        <begin position="171"/>
        <end position="193"/>
    </location>
</feature>
<feature type="transmembrane region" description="Helical" evidence="1">
    <location>
        <begin position="21"/>
        <end position="39"/>
    </location>
</feature>
<gene>
    <name evidence="2" type="ORF">SRB5_07700</name>
</gene>
<dbReference type="OrthoDB" id="4529884at2"/>
<name>A0A7K0CB58_9ACTN</name>
<dbReference type="EMBL" id="WEGJ01000002">
    <property type="protein sequence ID" value="MQY10658.1"/>
    <property type="molecule type" value="Genomic_DNA"/>
</dbReference>
<dbReference type="Proteomes" id="UP000466345">
    <property type="component" value="Unassembled WGS sequence"/>
</dbReference>
<keyword evidence="1" id="KW-1133">Transmembrane helix</keyword>
<feature type="transmembrane region" description="Helical" evidence="1">
    <location>
        <begin position="138"/>
        <end position="164"/>
    </location>
</feature>
<organism evidence="2 3">
    <name type="scientific">Streptomyces smaragdinus</name>
    <dbReference type="NCBI Taxonomy" id="2585196"/>
    <lineage>
        <taxon>Bacteria</taxon>
        <taxon>Bacillati</taxon>
        <taxon>Actinomycetota</taxon>
        <taxon>Actinomycetes</taxon>
        <taxon>Kitasatosporales</taxon>
        <taxon>Streptomycetaceae</taxon>
        <taxon>Streptomyces</taxon>
    </lineage>
</organism>
<keyword evidence="1" id="KW-0812">Transmembrane</keyword>
<evidence type="ECO:0000313" key="3">
    <source>
        <dbReference type="Proteomes" id="UP000466345"/>
    </source>
</evidence>
<evidence type="ECO:0000313" key="2">
    <source>
        <dbReference type="EMBL" id="MQY10658.1"/>
    </source>
</evidence>
<comment type="caution">
    <text evidence="2">The sequence shown here is derived from an EMBL/GenBank/DDBJ whole genome shotgun (WGS) entry which is preliminary data.</text>
</comment>
<feature type="transmembrane region" description="Helical" evidence="1">
    <location>
        <begin position="95"/>
        <end position="118"/>
    </location>
</feature>
<dbReference type="AlphaFoldDB" id="A0A7K0CB58"/>